<dbReference type="PANTHER" id="PTHR30346:SF29">
    <property type="entry name" value="LYSR SUBSTRATE-BINDING"/>
    <property type="match status" value="1"/>
</dbReference>
<dbReference type="SUPFAM" id="SSF46785">
    <property type="entry name" value="Winged helix' DNA-binding domain"/>
    <property type="match status" value="1"/>
</dbReference>
<accession>A0ABP3MRC1</accession>
<organism evidence="6 7">
    <name type="scientific">Saccharopolyspora erythraea</name>
    <name type="common">Streptomyces erythraeus</name>
    <dbReference type="NCBI Taxonomy" id="1836"/>
    <lineage>
        <taxon>Bacteria</taxon>
        <taxon>Bacillati</taxon>
        <taxon>Actinomycetota</taxon>
        <taxon>Actinomycetes</taxon>
        <taxon>Pseudonocardiales</taxon>
        <taxon>Pseudonocardiaceae</taxon>
        <taxon>Saccharopolyspora</taxon>
    </lineage>
</organism>
<dbReference type="Gene3D" id="3.40.190.10">
    <property type="entry name" value="Periplasmic binding protein-like II"/>
    <property type="match status" value="2"/>
</dbReference>
<dbReference type="PANTHER" id="PTHR30346">
    <property type="entry name" value="TRANSCRIPTIONAL DUAL REGULATOR HCAR-RELATED"/>
    <property type="match status" value="1"/>
</dbReference>
<keyword evidence="3" id="KW-0238">DNA-binding</keyword>
<evidence type="ECO:0000313" key="7">
    <source>
        <dbReference type="Proteomes" id="UP001500729"/>
    </source>
</evidence>
<dbReference type="PROSITE" id="PS50931">
    <property type="entry name" value="HTH_LYSR"/>
    <property type="match status" value="1"/>
</dbReference>
<keyword evidence="7" id="KW-1185">Reference proteome</keyword>
<dbReference type="Gene3D" id="1.10.10.10">
    <property type="entry name" value="Winged helix-like DNA-binding domain superfamily/Winged helix DNA-binding domain"/>
    <property type="match status" value="1"/>
</dbReference>
<feature type="domain" description="HTH lysR-type" evidence="5">
    <location>
        <begin position="5"/>
        <end position="62"/>
    </location>
</feature>
<protein>
    <submittedName>
        <fullName evidence="6">LysR family transcriptional regulator</fullName>
    </submittedName>
</protein>
<comment type="caution">
    <text evidence="6">The sequence shown here is derived from an EMBL/GenBank/DDBJ whole genome shotgun (WGS) entry which is preliminary data.</text>
</comment>
<comment type="similarity">
    <text evidence="1">Belongs to the LysR transcriptional regulatory family.</text>
</comment>
<dbReference type="InterPro" id="IPR036390">
    <property type="entry name" value="WH_DNA-bd_sf"/>
</dbReference>
<evidence type="ECO:0000256" key="4">
    <source>
        <dbReference type="ARBA" id="ARBA00023163"/>
    </source>
</evidence>
<dbReference type="EMBL" id="BAAAGS010000012">
    <property type="protein sequence ID" value="GAA0523762.1"/>
    <property type="molecule type" value="Genomic_DNA"/>
</dbReference>
<dbReference type="SUPFAM" id="SSF53850">
    <property type="entry name" value="Periplasmic binding protein-like II"/>
    <property type="match status" value="1"/>
</dbReference>
<dbReference type="InterPro" id="IPR000847">
    <property type="entry name" value="LysR_HTH_N"/>
</dbReference>
<evidence type="ECO:0000256" key="3">
    <source>
        <dbReference type="ARBA" id="ARBA00023125"/>
    </source>
</evidence>
<gene>
    <name evidence="6" type="ORF">GCM10009533_23810</name>
</gene>
<proteinExistence type="inferred from homology"/>
<name>A0ABP3MRC1_SACER</name>
<dbReference type="InterPro" id="IPR036388">
    <property type="entry name" value="WH-like_DNA-bd_sf"/>
</dbReference>
<evidence type="ECO:0000256" key="2">
    <source>
        <dbReference type="ARBA" id="ARBA00023015"/>
    </source>
</evidence>
<dbReference type="CDD" id="cd08423">
    <property type="entry name" value="PBP2_LTTR_like_6"/>
    <property type="match status" value="1"/>
</dbReference>
<dbReference type="Pfam" id="PF03466">
    <property type="entry name" value="LysR_substrate"/>
    <property type="match status" value="1"/>
</dbReference>
<keyword evidence="2" id="KW-0805">Transcription regulation</keyword>
<sequence length="311" mass="32713">MVPMLDARRMQVLRAVVTSGSVSAAASNLGYTPSAISQQLSTLEREAGIALLEKAGRGVRPTPAGTLLAERAADLAELLGRTEIELADLRAGRTGLLRVRFFHTASVALIPPAVAKFRAERPEVRLDLKMVDDDGGLGEVASGAADIAVIVVGREAPELRGVRVLELVREPYHVVLPKGHPMCGEERIDLARLQDEEWVDTVMNSTGPCGESLDDAFASAGFKPKIALCTDGGYSAQGFVAAGLGIALLPRFALDVVHPGVVVRSVGRPEPVRKVYVAVREAVAEQPTTRTMLAALADAGAFAGPAQDPAG</sequence>
<evidence type="ECO:0000256" key="1">
    <source>
        <dbReference type="ARBA" id="ARBA00009437"/>
    </source>
</evidence>
<dbReference type="Proteomes" id="UP001500729">
    <property type="component" value="Unassembled WGS sequence"/>
</dbReference>
<dbReference type="Pfam" id="PF00126">
    <property type="entry name" value="HTH_1"/>
    <property type="match status" value="1"/>
</dbReference>
<keyword evidence="4" id="KW-0804">Transcription</keyword>
<reference evidence="7" key="1">
    <citation type="journal article" date="2019" name="Int. J. Syst. Evol. Microbiol.">
        <title>The Global Catalogue of Microorganisms (GCM) 10K type strain sequencing project: providing services to taxonomists for standard genome sequencing and annotation.</title>
        <authorList>
            <consortium name="The Broad Institute Genomics Platform"/>
            <consortium name="The Broad Institute Genome Sequencing Center for Infectious Disease"/>
            <person name="Wu L."/>
            <person name="Ma J."/>
        </authorList>
    </citation>
    <scope>NUCLEOTIDE SEQUENCE [LARGE SCALE GENOMIC DNA]</scope>
    <source>
        <strain evidence="7">JCM 10303</strain>
    </source>
</reference>
<evidence type="ECO:0000313" key="6">
    <source>
        <dbReference type="EMBL" id="GAA0523762.1"/>
    </source>
</evidence>
<dbReference type="InterPro" id="IPR005119">
    <property type="entry name" value="LysR_subst-bd"/>
</dbReference>
<evidence type="ECO:0000259" key="5">
    <source>
        <dbReference type="PROSITE" id="PS50931"/>
    </source>
</evidence>